<dbReference type="PRINTS" id="PR00455">
    <property type="entry name" value="HTHTETR"/>
</dbReference>
<gene>
    <name evidence="6" type="ORF">HNR12_000515</name>
</gene>
<reference evidence="6 7" key="1">
    <citation type="submission" date="2020-07" db="EMBL/GenBank/DDBJ databases">
        <title>Sequencing the genomes of 1000 actinobacteria strains.</title>
        <authorList>
            <person name="Klenk H.-P."/>
        </authorList>
    </citation>
    <scope>NUCLEOTIDE SEQUENCE [LARGE SCALE GENOMIC DNA]</scope>
    <source>
        <strain evidence="6 7">DSM 45927</strain>
    </source>
</reference>
<sequence length="206" mass="21891">METRDRIVSAAAHVMRTRGLARSTTKEIAKAAGFSEATLYKHFRDKTDLFVAVLREGLPGNLQPLLARLPERVGQGSVRATLEEVARAAIAFYTDTFPIAASVFSEPALLEAHRAALRERQRGPAAITTALARYLAAERDAGRLDPGLDPQSAADLLIGACLNHAFLGEFPGPRERAEEPVHEVAAGFVQTLLGGAAPRGEAGAAG</sequence>
<evidence type="ECO:0000259" key="5">
    <source>
        <dbReference type="PROSITE" id="PS50977"/>
    </source>
</evidence>
<evidence type="ECO:0000313" key="7">
    <source>
        <dbReference type="Proteomes" id="UP000575985"/>
    </source>
</evidence>
<dbReference type="EMBL" id="JACCFO010000001">
    <property type="protein sequence ID" value="NYI94238.1"/>
    <property type="molecule type" value="Genomic_DNA"/>
</dbReference>
<proteinExistence type="predicted"/>
<dbReference type="AlphaFoldDB" id="A0A853BFK0"/>
<dbReference type="Pfam" id="PF00440">
    <property type="entry name" value="TetR_N"/>
    <property type="match status" value="1"/>
</dbReference>
<dbReference type="GO" id="GO:0003700">
    <property type="term" value="F:DNA-binding transcription factor activity"/>
    <property type="evidence" value="ECO:0007669"/>
    <property type="project" value="TreeGrafter"/>
</dbReference>
<accession>A0A853BFK0</accession>
<dbReference type="InterPro" id="IPR009057">
    <property type="entry name" value="Homeodomain-like_sf"/>
</dbReference>
<keyword evidence="7" id="KW-1185">Reference proteome</keyword>
<dbReference type="Pfam" id="PF16859">
    <property type="entry name" value="TetR_C_11"/>
    <property type="match status" value="1"/>
</dbReference>
<dbReference type="InterPro" id="IPR001647">
    <property type="entry name" value="HTH_TetR"/>
</dbReference>
<keyword evidence="3" id="KW-0804">Transcription</keyword>
<dbReference type="PANTHER" id="PTHR30055:SF234">
    <property type="entry name" value="HTH-TYPE TRANSCRIPTIONAL REGULATOR BETI"/>
    <property type="match status" value="1"/>
</dbReference>
<dbReference type="GO" id="GO:0000976">
    <property type="term" value="F:transcription cis-regulatory region binding"/>
    <property type="evidence" value="ECO:0007669"/>
    <property type="project" value="TreeGrafter"/>
</dbReference>
<evidence type="ECO:0000313" key="6">
    <source>
        <dbReference type="EMBL" id="NYI94238.1"/>
    </source>
</evidence>
<keyword evidence="1" id="KW-0805">Transcription regulation</keyword>
<dbReference type="InterPro" id="IPR050109">
    <property type="entry name" value="HTH-type_TetR-like_transc_reg"/>
</dbReference>
<dbReference type="Proteomes" id="UP000575985">
    <property type="component" value="Unassembled WGS sequence"/>
</dbReference>
<evidence type="ECO:0000256" key="4">
    <source>
        <dbReference type="PROSITE-ProRule" id="PRU00335"/>
    </source>
</evidence>
<protein>
    <submittedName>
        <fullName evidence="6">AcrR family transcriptional regulator</fullName>
    </submittedName>
</protein>
<dbReference type="InterPro" id="IPR036271">
    <property type="entry name" value="Tet_transcr_reg_TetR-rel_C_sf"/>
</dbReference>
<organism evidence="6 7">
    <name type="scientific">Streptomonospora nanhaiensis</name>
    <dbReference type="NCBI Taxonomy" id="1323731"/>
    <lineage>
        <taxon>Bacteria</taxon>
        <taxon>Bacillati</taxon>
        <taxon>Actinomycetota</taxon>
        <taxon>Actinomycetes</taxon>
        <taxon>Streptosporangiales</taxon>
        <taxon>Nocardiopsidaceae</taxon>
        <taxon>Streptomonospora</taxon>
    </lineage>
</organism>
<evidence type="ECO:0000256" key="3">
    <source>
        <dbReference type="ARBA" id="ARBA00023163"/>
    </source>
</evidence>
<evidence type="ECO:0000256" key="2">
    <source>
        <dbReference type="ARBA" id="ARBA00023125"/>
    </source>
</evidence>
<dbReference type="SUPFAM" id="SSF46689">
    <property type="entry name" value="Homeodomain-like"/>
    <property type="match status" value="1"/>
</dbReference>
<dbReference type="InterPro" id="IPR011075">
    <property type="entry name" value="TetR_C"/>
</dbReference>
<evidence type="ECO:0000256" key="1">
    <source>
        <dbReference type="ARBA" id="ARBA00023015"/>
    </source>
</evidence>
<dbReference type="PANTHER" id="PTHR30055">
    <property type="entry name" value="HTH-TYPE TRANSCRIPTIONAL REGULATOR RUTR"/>
    <property type="match status" value="1"/>
</dbReference>
<dbReference type="Gene3D" id="1.10.357.10">
    <property type="entry name" value="Tetracycline Repressor, domain 2"/>
    <property type="match status" value="1"/>
</dbReference>
<dbReference type="SUPFAM" id="SSF48498">
    <property type="entry name" value="Tetracyclin repressor-like, C-terminal domain"/>
    <property type="match status" value="1"/>
</dbReference>
<feature type="domain" description="HTH tetR-type" evidence="5">
    <location>
        <begin position="1"/>
        <end position="61"/>
    </location>
</feature>
<dbReference type="RefSeq" id="WP_308118642.1">
    <property type="nucleotide sequence ID" value="NZ_JACCFO010000001.1"/>
</dbReference>
<comment type="caution">
    <text evidence="6">The sequence shown here is derived from an EMBL/GenBank/DDBJ whole genome shotgun (WGS) entry which is preliminary data.</text>
</comment>
<name>A0A853BFK0_9ACTN</name>
<feature type="DNA-binding region" description="H-T-H motif" evidence="4">
    <location>
        <begin position="24"/>
        <end position="43"/>
    </location>
</feature>
<keyword evidence="2 4" id="KW-0238">DNA-binding</keyword>
<dbReference type="PROSITE" id="PS50977">
    <property type="entry name" value="HTH_TETR_2"/>
    <property type="match status" value="1"/>
</dbReference>